<dbReference type="STRING" id="1851544.ODI_00144"/>
<reference evidence="3 5" key="1">
    <citation type="submission" date="2016-06" db="EMBL/GenBank/DDBJ databases">
        <authorList>
            <person name="Kjaerup R.B."/>
            <person name="Dalgaard T.S."/>
            <person name="Juul-Madsen H.R."/>
        </authorList>
    </citation>
    <scope>NUCLEOTIDE SEQUENCE [LARGE SCALE GENOMIC DNA]</scope>
    <source>
        <strain evidence="3">Orrdi1</strain>
    </source>
</reference>
<feature type="coiled-coil region" evidence="1">
    <location>
        <begin position="232"/>
        <end position="270"/>
    </location>
</feature>
<dbReference type="EMBL" id="LT907988">
    <property type="protein sequence ID" value="SOE51552.1"/>
    <property type="molecule type" value="Genomic_DNA"/>
</dbReference>
<keyword evidence="5" id="KW-1185">Reference proteome</keyword>
<accession>A0A1C3JWU6</accession>
<dbReference type="Proteomes" id="UP000078558">
    <property type="component" value="Chromosome I"/>
</dbReference>
<keyword evidence="1" id="KW-0175">Coiled coil</keyword>
<dbReference type="KEGG" id="odi:ODI_R3521"/>
<feature type="transmembrane region" description="Helical" evidence="2">
    <location>
        <begin position="268"/>
        <end position="290"/>
    </location>
</feature>
<protein>
    <submittedName>
        <fullName evidence="3">Mll5186 protein</fullName>
    </submittedName>
</protein>
<dbReference type="RefSeq" id="WP_067748784.1">
    <property type="nucleotide sequence ID" value="NZ_LT907988.1"/>
</dbReference>
<keyword evidence="2" id="KW-0812">Transmembrane</keyword>
<proteinExistence type="predicted"/>
<evidence type="ECO:0000313" key="5">
    <source>
        <dbReference type="Proteomes" id="UP000078558"/>
    </source>
</evidence>
<keyword evidence="2" id="KW-0472">Membrane</keyword>
<evidence type="ECO:0000256" key="1">
    <source>
        <dbReference type="SAM" id="Coils"/>
    </source>
</evidence>
<feature type="transmembrane region" description="Helical" evidence="2">
    <location>
        <begin position="27"/>
        <end position="56"/>
    </location>
</feature>
<feature type="transmembrane region" description="Helical" evidence="2">
    <location>
        <begin position="68"/>
        <end position="93"/>
    </location>
</feature>
<reference evidence="4 5" key="2">
    <citation type="submission" date="2017-08" db="EMBL/GenBank/DDBJ databases">
        <authorList>
            <person name="de Groot N.N."/>
        </authorList>
    </citation>
    <scope>NUCLEOTIDE SEQUENCE [LARGE SCALE GENOMIC DNA]</scope>
    <source>
        <strain evidence="4">Orrdi1</strain>
    </source>
</reference>
<evidence type="ECO:0000256" key="2">
    <source>
        <dbReference type="SAM" id="Phobius"/>
    </source>
</evidence>
<feature type="transmembrane region" description="Helical" evidence="2">
    <location>
        <begin position="113"/>
        <end position="134"/>
    </location>
</feature>
<evidence type="ECO:0000313" key="3">
    <source>
        <dbReference type="EMBL" id="SBT23608.1"/>
    </source>
</evidence>
<keyword evidence="2" id="KW-1133">Transmembrane helix</keyword>
<sequence length="299" mass="30592">MQNTQTSISSSPYGHGGLESSRSAVSWGAVVAGAVIAAAVSALLLTGGSGFGFLSVSPWRDEGASGTTLAVGSIAWLFATQVIAYGIAGYVTGRLRTKWTDVNNDEAYFRDTAHGFLVWALSALVGLILVGSALSSAVSGAAKVGGAVAGAGASALTAAAGQAAQGEGEGLSLDYFTDALFRADDPAATGAPGDTRQEASRILGRSLSTGQLSEADRAYLVKLIAREAGVDEASAQQRLKQVEDQARQVAQEAEQKAREAADTARKAAAAFSFWAFVSMLVGAFVASFFATLGGRARDR</sequence>
<organism evidence="3 5">
    <name type="scientific">Orrella dioscoreae</name>
    <dbReference type="NCBI Taxonomy" id="1851544"/>
    <lineage>
        <taxon>Bacteria</taxon>
        <taxon>Pseudomonadati</taxon>
        <taxon>Pseudomonadota</taxon>
        <taxon>Betaproteobacteria</taxon>
        <taxon>Burkholderiales</taxon>
        <taxon>Alcaligenaceae</taxon>
        <taxon>Orrella</taxon>
    </lineage>
</organism>
<dbReference type="OrthoDB" id="7032238at2"/>
<name>A0A1C3JWU6_9BURK</name>
<dbReference type="AlphaFoldDB" id="A0A1C3JWU6"/>
<gene>
    <name evidence="3" type="ORF">ODI_00144</name>
    <name evidence="4" type="ORF">ODI_R3521</name>
</gene>
<evidence type="ECO:0000313" key="4">
    <source>
        <dbReference type="EMBL" id="SOE51552.1"/>
    </source>
</evidence>
<dbReference type="EMBL" id="FLRC01000001">
    <property type="protein sequence ID" value="SBT23608.1"/>
    <property type="molecule type" value="Genomic_DNA"/>
</dbReference>